<dbReference type="InterPro" id="IPR003142">
    <property type="entry name" value="BPL_C"/>
</dbReference>
<protein>
    <recommendedName>
        <fullName evidence="3">biotin--[biotin carboxyl-carrier protein] ligase</fullName>
        <ecNumber evidence="3">6.3.4.15</ecNumber>
    </recommendedName>
</protein>
<organism evidence="6 7">
    <name type="scientific">Bosea eneae</name>
    <dbReference type="NCBI Taxonomy" id="151454"/>
    <lineage>
        <taxon>Bacteria</taxon>
        <taxon>Pseudomonadati</taxon>
        <taxon>Pseudomonadota</taxon>
        <taxon>Alphaproteobacteria</taxon>
        <taxon>Hyphomicrobiales</taxon>
        <taxon>Boseaceae</taxon>
        <taxon>Bosea</taxon>
    </lineage>
</organism>
<keyword evidence="7" id="KW-1185">Reference proteome</keyword>
<name>A0ABW0IMH5_9HYPH</name>
<evidence type="ECO:0000256" key="3">
    <source>
        <dbReference type="ARBA" id="ARBA00024227"/>
    </source>
</evidence>
<reference evidence="7" key="1">
    <citation type="journal article" date="2019" name="Int. J. Syst. Evol. Microbiol.">
        <title>The Global Catalogue of Microorganisms (GCM) 10K type strain sequencing project: providing services to taxonomists for standard genome sequencing and annotation.</title>
        <authorList>
            <consortium name="The Broad Institute Genomics Platform"/>
            <consortium name="The Broad Institute Genome Sequencing Center for Infectious Disease"/>
            <person name="Wu L."/>
            <person name="Ma J."/>
        </authorList>
    </citation>
    <scope>NUCLEOTIDE SEQUENCE [LARGE SCALE GENOMIC DNA]</scope>
    <source>
        <strain evidence="7">NCAIM B.01391</strain>
    </source>
</reference>
<dbReference type="Gene3D" id="3.30.930.10">
    <property type="entry name" value="Bira Bifunctional Protein, Domain 2"/>
    <property type="match status" value="1"/>
</dbReference>
<dbReference type="InterPro" id="IPR004408">
    <property type="entry name" value="Biotin_CoA_COase_ligase"/>
</dbReference>
<evidence type="ECO:0000256" key="2">
    <source>
        <dbReference type="ARBA" id="ARBA00023267"/>
    </source>
</evidence>
<comment type="catalytic activity">
    <reaction evidence="4">
        <text>biotin + L-lysyl-[protein] + ATP = N(6)-biotinyl-L-lysyl-[protein] + AMP + diphosphate + H(+)</text>
        <dbReference type="Rhea" id="RHEA:11756"/>
        <dbReference type="Rhea" id="RHEA-COMP:9752"/>
        <dbReference type="Rhea" id="RHEA-COMP:10505"/>
        <dbReference type="ChEBI" id="CHEBI:15378"/>
        <dbReference type="ChEBI" id="CHEBI:29969"/>
        <dbReference type="ChEBI" id="CHEBI:30616"/>
        <dbReference type="ChEBI" id="CHEBI:33019"/>
        <dbReference type="ChEBI" id="CHEBI:57586"/>
        <dbReference type="ChEBI" id="CHEBI:83144"/>
        <dbReference type="ChEBI" id="CHEBI:456215"/>
        <dbReference type="EC" id="6.3.4.15"/>
    </reaction>
</comment>
<dbReference type="SUPFAM" id="SSF55681">
    <property type="entry name" value="Class II aaRS and biotin synthetases"/>
    <property type="match status" value="1"/>
</dbReference>
<dbReference type="CDD" id="cd16442">
    <property type="entry name" value="BPL"/>
    <property type="match status" value="1"/>
</dbReference>
<dbReference type="NCBIfam" id="TIGR00121">
    <property type="entry name" value="birA_ligase"/>
    <property type="match status" value="1"/>
</dbReference>
<feature type="domain" description="BPL/LPL catalytic" evidence="5">
    <location>
        <begin position="14"/>
        <end position="185"/>
    </location>
</feature>
<keyword evidence="2" id="KW-0092">Biotin</keyword>
<sequence>MLGEGARAAGYRLIVRDEVASTMEEARRALGDGDPGRLWIVAKSQNAGRGRHGRHWGSPPGNLYASLLLATPCEPALAPQLGFVAGLALHDAAAAVTGLSYPALALKWPNDLLIGGAKTSGLLLEGENRAGRFSVVIGFGVNVASAPEGTPYPAAHLSAHAAEATVERLLAALSDAWHQRFSAWSLPGGFGPIRAAWLERAAYLGETITMRLPEGPVSGRFLGLDASGRLELETEAGRRLIDAGDLYFGTAPMSGAPTG</sequence>
<dbReference type="Pfam" id="PF03099">
    <property type="entry name" value="BPL_LplA_LipB"/>
    <property type="match status" value="1"/>
</dbReference>
<dbReference type="PANTHER" id="PTHR12835:SF5">
    <property type="entry name" value="BIOTIN--PROTEIN LIGASE"/>
    <property type="match status" value="1"/>
</dbReference>
<dbReference type="PROSITE" id="PS51733">
    <property type="entry name" value="BPL_LPL_CATALYTIC"/>
    <property type="match status" value="1"/>
</dbReference>
<evidence type="ECO:0000256" key="4">
    <source>
        <dbReference type="ARBA" id="ARBA00047846"/>
    </source>
</evidence>
<dbReference type="InterPro" id="IPR045864">
    <property type="entry name" value="aa-tRNA-synth_II/BPL/LPL"/>
</dbReference>
<dbReference type="InterPro" id="IPR004143">
    <property type="entry name" value="BPL_LPL_catalytic"/>
</dbReference>
<dbReference type="EMBL" id="JBHSLW010000005">
    <property type="protein sequence ID" value="MFC5418384.1"/>
    <property type="molecule type" value="Genomic_DNA"/>
</dbReference>
<dbReference type="Pfam" id="PF02237">
    <property type="entry name" value="BPL_C"/>
    <property type="match status" value="1"/>
</dbReference>
<comment type="caution">
    <text evidence="6">The sequence shown here is derived from an EMBL/GenBank/DDBJ whole genome shotgun (WGS) entry which is preliminary data.</text>
</comment>
<dbReference type="Gene3D" id="2.30.30.100">
    <property type="match status" value="1"/>
</dbReference>
<keyword evidence="1 6" id="KW-0436">Ligase</keyword>
<evidence type="ECO:0000256" key="1">
    <source>
        <dbReference type="ARBA" id="ARBA00022598"/>
    </source>
</evidence>
<proteinExistence type="predicted"/>
<dbReference type="Proteomes" id="UP001596053">
    <property type="component" value="Unassembled WGS sequence"/>
</dbReference>
<evidence type="ECO:0000313" key="6">
    <source>
        <dbReference type="EMBL" id="MFC5418384.1"/>
    </source>
</evidence>
<accession>A0ABW0IMH5</accession>
<evidence type="ECO:0000313" key="7">
    <source>
        <dbReference type="Proteomes" id="UP001596053"/>
    </source>
</evidence>
<evidence type="ECO:0000259" key="5">
    <source>
        <dbReference type="PROSITE" id="PS51733"/>
    </source>
</evidence>
<dbReference type="EC" id="6.3.4.15" evidence="3"/>
<dbReference type="RefSeq" id="WP_377795583.1">
    <property type="nucleotide sequence ID" value="NZ_JBHSLW010000005.1"/>
</dbReference>
<gene>
    <name evidence="6" type="ORF">ACFPOB_02270</name>
</gene>
<dbReference type="GO" id="GO:0004077">
    <property type="term" value="F:biotin--[biotin carboxyl-carrier protein] ligase activity"/>
    <property type="evidence" value="ECO:0007669"/>
    <property type="project" value="UniProtKB-EC"/>
</dbReference>
<dbReference type="PANTHER" id="PTHR12835">
    <property type="entry name" value="BIOTIN PROTEIN LIGASE"/>
    <property type="match status" value="1"/>
</dbReference>